<name>A0ACB6Z3W6_THEGA</name>
<reference evidence="1" key="2">
    <citation type="journal article" date="2020" name="Nat. Commun.">
        <title>Large-scale genome sequencing of mycorrhizal fungi provides insights into the early evolution of symbiotic traits.</title>
        <authorList>
            <person name="Miyauchi S."/>
            <person name="Kiss E."/>
            <person name="Kuo A."/>
            <person name="Drula E."/>
            <person name="Kohler A."/>
            <person name="Sanchez-Garcia M."/>
            <person name="Morin E."/>
            <person name="Andreopoulos B."/>
            <person name="Barry K.W."/>
            <person name="Bonito G."/>
            <person name="Buee M."/>
            <person name="Carver A."/>
            <person name="Chen C."/>
            <person name="Cichocki N."/>
            <person name="Clum A."/>
            <person name="Culley D."/>
            <person name="Crous P.W."/>
            <person name="Fauchery L."/>
            <person name="Girlanda M."/>
            <person name="Hayes R.D."/>
            <person name="Keri Z."/>
            <person name="LaButti K."/>
            <person name="Lipzen A."/>
            <person name="Lombard V."/>
            <person name="Magnuson J."/>
            <person name="Maillard F."/>
            <person name="Murat C."/>
            <person name="Nolan M."/>
            <person name="Ohm R.A."/>
            <person name="Pangilinan J."/>
            <person name="Pereira M.F."/>
            <person name="Perotto S."/>
            <person name="Peter M."/>
            <person name="Pfister S."/>
            <person name="Riley R."/>
            <person name="Sitrit Y."/>
            <person name="Stielow J.B."/>
            <person name="Szollosi G."/>
            <person name="Zifcakova L."/>
            <person name="Stursova M."/>
            <person name="Spatafora J.W."/>
            <person name="Tedersoo L."/>
            <person name="Vaario L.M."/>
            <person name="Yamada A."/>
            <person name="Yan M."/>
            <person name="Wang P."/>
            <person name="Xu J."/>
            <person name="Bruns T."/>
            <person name="Baldrian P."/>
            <person name="Vilgalys R."/>
            <person name="Dunand C."/>
            <person name="Henrissat B."/>
            <person name="Grigoriev I.V."/>
            <person name="Hibbett D."/>
            <person name="Nagy L.G."/>
            <person name="Martin F.M."/>
        </authorList>
    </citation>
    <scope>NUCLEOTIDE SEQUENCE</scope>
    <source>
        <strain evidence="1">P2</strain>
    </source>
</reference>
<accession>A0ACB6Z3W6</accession>
<sequence>MPLWPCVNCHKELEEKDLKRCGQCGIILYCSRECQKEAWKTGHKRTCQSHVINKNTMDPSTMENPRREKLLSNWLNIWRGLFEGFTMRALDLVNHKGEERTKTHCFVMTIHYKKRIVLMWPEHSDSVEPW</sequence>
<dbReference type="EMBL" id="MU118169">
    <property type="protein sequence ID" value="KAF9643988.1"/>
    <property type="molecule type" value="Genomic_DNA"/>
</dbReference>
<organism evidence="1 2">
    <name type="scientific">Thelephora ganbajun</name>
    <name type="common">Ganba fungus</name>
    <dbReference type="NCBI Taxonomy" id="370292"/>
    <lineage>
        <taxon>Eukaryota</taxon>
        <taxon>Fungi</taxon>
        <taxon>Dikarya</taxon>
        <taxon>Basidiomycota</taxon>
        <taxon>Agaricomycotina</taxon>
        <taxon>Agaricomycetes</taxon>
        <taxon>Thelephorales</taxon>
        <taxon>Thelephoraceae</taxon>
        <taxon>Thelephora</taxon>
    </lineage>
</organism>
<keyword evidence="2" id="KW-1185">Reference proteome</keyword>
<dbReference type="Proteomes" id="UP000886501">
    <property type="component" value="Unassembled WGS sequence"/>
</dbReference>
<gene>
    <name evidence="1" type="ORF">BDM02DRAFT_3122630</name>
</gene>
<protein>
    <submittedName>
        <fullName evidence="1">Uncharacterized protein</fullName>
    </submittedName>
</protein>
<evidence type="ECO:0000313" key="1">
    <source>
        <dbReference type="EMBL" id="KAF9643988.1"/>
    </source>
</evidence>
<comment type="caution">
    <text evidence="1">The sequence shown here is derived from an EMBL/GenBank/DDBJ whole genome shotgun (WGS) entry which is preliminary data.</text>
</comment>
<reference evidence="1" key="1">
    <citation type="submission" date="2019-10" db="EMBL/GenBank/DDBJ databases">
        <authorList>
            <consortium name="DOE Joint Genome Institute"/>
            <person name="Kuo A."/>
            <person name="Miyauchi S."/>
            <person name="Kiss E."/>
            <person name="Drula E."/>
            <person name="Kohler A."/>
            <person name="Sanchez-Garcia M."/>
            <person name="Andreopoulos B."/>
            <person name="Barry K.W."/>
            <person name="Bonito G."/>
            <person name="Buee M."/>
            <person name="Carver A."/>
            <person name="Chen C."/>
            <person name="Cichocki N."/>
            <person name="Clum A."/>
            <person name="Culley D."/>
            <person name="Crous P.W."/>
            <person name="Fauchery L."/>
            <person name="Girlanda M."/>
            <person name="Hayes R."/>
            <person name="Keri Z."/>
            <person name="Labutti K."/>
            <person name="Lipzen A."/>
            <person name="Lombard V."/>
            <person name="Magnuson J."/>
            <person name="Maillard F."/>
            <person name="Morin E."/>
            <person name="Murat C."/>
            <person name="Nolan M."/>
            <person name="Ohm R."/>
            <person name="Pangilinan J."/>
            <person name="Pereira M."/>
            <person name="Perotto S."/>
            <person name="Peter M."/>
            <person name="Riley R."/>
            <person name="Sitrit Y."/>
            <person name="Stielow B."/>
            <person name="Szollosi G."/>
            <person name="Zifcakova L."/>
            <person name="Stursova M."/>
            <person name="Spatafora J.W."/>
            <person name="Tedersoo L."/>
            <person name="Vaario L.-M."/>
            <person name="Yamada A."/>
            <person name="Yan M."/>
            <person name="Wang P."/>
            <person name="Xu J."/>
            <person name="Bruns T."/>
            <person name="Baldrian P."/>
            <person name="Vilgalys R."/>
            <person name="Henrissat B."/>
            <person name="Grigoriev I.V."/>
            <person name="Hibbett D."/>
            <person name="Nagy L.G."/>
            <person name="Martin F.M."/>
        </authorList>
    </citation>
    <scope>NUCLEOTIDE SEQUENCE</scope>
    <source>
        <strain evidence="1">P2</strain>
    </source>
</reference>
<proteinExistence type="predicted"/>
<evidence type="ECO:0000313" key="2">
    <source>
        <dbReference type="Proteomes" id="UP000886501"/>
    </source>
</evidence>